<protein>
    <submittedName>
        <fullName evidence="2">Uncharacterized protein</fullName>
    </submittedName>
</protein>
<proteinExistence type="predicted"/>
<reference evidence="2" key="1">
    <citation type="submission" date="2019-08" db="EMBL/GenBank/DDBJ databases">
        <authorList>
            <person name="Kucharzyk K."/>
            <person name="Murdoch R.W."/>
            <person name="Higgins S."/>
            <person name="Loffler F."/>
        </authorList>
    </citation>
    <scope>NUCLEOTIDE SEQUENCE</scope>
</reference>
<name>A0A645BFN0_9ZZZZ</name>
<organism evidence="2">
    <name type="scientific">bioreactor metagenome</name>
    <dbReference type="NCBI Taxonomy" id="1076179"/>
    <lineage>
        <taxon>unclassified sequences</taxon>
        <taxon>metagenomes</taxon>
        <taxon>ecological metagenomes</taxon>
    </lineage>
</organism>
<feature type="region of interest" description="Disordered" evidence="1">
    <location>
        <begin position="19"/>
        <end position="46"/>
    </location>
</feature>
<gene>
    <name evidence="2" type="ORF">SDC9_111131</name>
</gene>
<dbReference type="EMBL" id="VSSQ01019842">
    <property type="protein sequence ID" value="MPM64245.1"/>
    <property type="molecule type" value="Genomic_DNA"/>
</dbReference>
<accession>A0A645BFN0</accession>
<sequence>MVGVRAVLTPSILKRGELEHGRAAEKCPAGSQGKPADPAANPVSHGDVRDCLLRPAALEAVADSNYRPRFL</sequence>
<dbReference type="AlphaFoldDB" id="A0A645BFN0"/>
<comment type="caution">
    <text evidence="2">The sequence shown here is derived from an EMBL/GenBank/DDBJ whole genome shotgun (WGS) entry which is preliminary data.</text>
</comment>
<evidence type="ECO:0000256" key="1">
    <source>
        <dbReference type="SAM" id="MobiDB-lite"/>
    </source>
</evidence>
<evidence type="ECO:0000313" key="2">
    <source>
        <dbReference type="EMBL" id="MPM64245.1"/>
    </source>
</evidence>